<dbReference type="InterPro" id="IPR001680">
    <property type="entry name" value="WD40_rpt"/>
</dbReference>
<feature type="repeat" description="WD" evidence="12">
    <location>
        <begin position="783"/>
        <end position="820"/>
    </location>
</feature>
<dbReference type="SUPFAM" id="SSF50998">
    <property type="entry name" value="Quinoprotein alcohol dehydrogenase-like"/>
    <property type="match status" value="1"/>
</dbReference>
<evidence type="ECO:0000256" key="4">
    <source>
        <dbReference type="ARBA" id="ARBA00010694"/>
    </source>
</evidence>
<dbReference type="PROSITE" id="PS50082">
    <property type="entry name" value="WD_REPEATS_2"/>
    <property type="match status" value="3"/>
</dbReference>
<keyword evidence="15" id="KW-1185">Reference proteome</keyword>
<keyword evidence="9 13" id="KW-1133">Transmembrane helix</keyword>
<dbReference type="PROSITE" id="PS00678">
    <property type="entry name" value="WD_REPEATS_1"/>
    <property type="match status" value="1"/>
</dbReference>
<evidence type="ECO:0000256" key="8">
    <source>
        <dbReference type="ARBA" id="ARBA00022737"/>
    </source>
</evidence>
<dbReference type="InterPro" id="IPR011047">
    <property type="entry name" value="Quinoprotein_ADH-like_sf"/>
</dbReference>
<dbReference type="InterPro" id="IPR007148">
    <property type="entry name" value="SSU_processome_Utp12"/>
</dbReference>
<dbReference type="GO" id="GO:0016020">
    <property type="term" value="C:membrane"/>
    <property type="evidence" value="ECO:0007669"/>
    <property type="project" value="UniProtKB-SubCell"/>
</dbReference>
<feature type="transmembrane region" description="Helical" evidence="13">
    <location>
        <begin position="223"/>
        <end position="246"/>
    </location>
</feature>
<sequence>MKPSGDASSTEHFKTSSSLFSSPGFLQALNLIFCAGGILVCYLLFGIVQETITRGKYGEGDRFTFTQTLVFVQCLANSIFAYMLRGKTRDNVPLKIYASVALSYVLAMVASNHALQFIPYPTQVLGKSCKPIPILFFGVLFASKKYQWRKYLYVFMIVIGVMVFLYKDKPSLISDRRSPFEFGFGELCLLFSLTMDGTTGAIQDNIRKHYTANGHSMMYYMNFFSSIYLLIGILCTGEIWSFIAFVNVYPKVITNLLLLAGTSALGQYFIFKTVTTFGPLTCSIVTTTRKLFTMLGSVVLFGNVLSSRQFSSLIGSIYKKGAVVFTNDGNSIISSVGNRISVFDLKNSVARTIPIESDLNIRVIAIHPAGTHLFVVNEGGEGLYINVKTEIVLHRIRLFRKVCDAKFSPDGKYIAVCRDGDVQVYAVASSDPFKFSPFMLCETFKMTTSEVRHLCWSDDSRLLQAGCEDKQLRIVAAGGEVKNFFMQTIAAHRSSVVGSFFFKDSYDVISIDSTGIGNHWTCNLTGEDLVPGFYKKDDDEVKKIEFMRVTKSYLMDNLDTDTKHVYLSACAFHNKLNLLVTAFSNGILLLMEMPNFNVIHSIRVSESQVNALAINNDGDWLGIGCGQGSQGQLIVWEWQSETYIMKQQSHSQTINAAVYSPDGSKLVTGAEDGKVKVWSCRTSFCIVTFTEHTSGVSDVCWTPDGKAVLSASLDGVVRAHDMLRFKRYYLKMYRNFRTLVCPEENQLNYLAMDSSGDLVMAASHEIAHIFVWSFQTGQLLDVLSGHAMPISSISAHKNFSLIDGSLVSASWDKTLRIWNVVEASHAEPIELTEEALDVQYSPSGAVIAVLCLDGIITFFDAVNSTQLGEINTEKDVDAARNPTEIIKKTTSGKSKTFTCICFSADGTYILAAGRSNYICMYSVTERIIVKKLKLTCNLSLDGVKPDINRRNFSEFGNMNLVDTSDSEDENGKKRIKLAGIQNNDLSERKYHPEMRVCRMDFSPAGRSFAVCSTEGVAIFSLDHSKLFDPFELNVQVTPEQVQKMLKSGEYATALKMALQLNESEIICKVFLETETSQHELIARSLSSIYVTRLLKWMSQCNATVLQQNFHCWCLWLKSILFVHAREIKLNRQANLAALTGIQQIIVANTAHVSKMCEQNIYGLEYLLAARKTTFDGKKFPERSE</sequence>
<evidence type="ECO:0000256" key="12">
    <source>
        <dbReference type="PROSITE-ProRule" id="PRU00221"/>
    </source>
</evidence>
<evidence type="ECO:0000256" key="9">
    <source>
        <dbReference type="ARBA" id="ARBA00022989"/>
    </source>
</evidence>
<dbReference type="Pfam" id="PF04003">
    <property type="entry name" value="Utp12"/>
    <property type="match status" value="1"/>
</dbReference>
<dbReference type="Proteomes" id="UP000046393">
    <property type="component" value="Unplaced"/>
</dbReference>
<dbReference type="PANTHER" id="PTHR19858">
    <property type="entry name" value="WD40 REPEAT PROTEIN"/>
    <property type="match status" value="1"/>
</dbReference>
<dbReference type="InterPro" id="IPR036322">
    <property type="entry name" value="WD40_repeat_dom_sf"/>
</dbReference>
<dbReference type="GO" id="GO:0055085">
    <property type="term" value="P:transmembrane transport"/>
    <property type="evidence" value="ECO:0007669"/>
    <property type="project" value="InterPro"/>
</dbReference>
<organism evidence="15 16">
    <name type="scientific">Syphacia muris</name>
    <dbReference type="NCBI Taxonomy" id="451379"/>
    <lineage>
        <taxon>Eukaryota</taxon>
        <taxon>Metazoa</taxon>
        <taxon>Ecdysozoa</taxon>
        <taxon>Nematoda</taxon>
        <taxon>Chromadorea</taxon>
        <taxon>Rhabditida</taxon>
        <taxon>Spirurina</taxon>
        <taxon>Oxyuridomorpha</taxon>
        <taxon>Oxyuroidea</taxon>
        <taxon>Oxyuridae</taxon>
        <taxon>Syphacia</taxon>
    </lineage>
</organism>
<dbReference type="Gene3D" id="2.130.10.10">
    <property type="entry name" value="YVTN repeat-like/Quinoprotein amine dehydrogenase"/>
    <property type="match status" value="3"/>
</dbReference>
<feature type="transmembrane region" description="Helical" evidence="13">
    <location>
        <begin position="96"/>
        <end position="118"/>
    </location>
</feature>
<dbReference type="SUPFAM" id="SSF50978">
    <property type="entry name" value="WD40 repeat-like"/>
    <property type="match status" value="2"/>
</dbReference>
<comment type="similarity">
    <text evidence="4">Belongs to the nucleotide-sugar transporter family. SLC35B subfamily.</text>
</comment>
<comment type="similarity">
    <text evidence="3">Belongs to the WD repeat PWP2 family.</text>
</comment>
<dbReference type="GO" id="GO:0034388">
    <property type="term" value="C:Pwp2p-containing subcomplex of 90S preribosome"/>
    <property type="evidence" value="ECO:0007669"/>
    <property type="project" value="TreeGrafter"/>
</dbReference>
<keyword evidence="7 13" id="KW-0812">Transmembrane</keyword>
<dbReference type="GO" id="GO:0012505">
    <property type="term" value="C:endomembrane system"/>
    <property type="evidence" value="ECO:0007669"/>
    <property type="project" value="UniProtKB-ARBA"/>
</dbReference>
<dbReference type="AlphaFoldDB" id="A0A0N5AL32"/>
<evidence type="ECO:0000256" key="7">
    <source>
        <dbReference type="ARBA" id="ARBA00022692"/>
    </source>
</evidence>
<evidence type="ECO:0000259" key="14">
    <source>
        <dbReference type="Pfam" id="PF04003"/>
    </source>
</evidence>
<keyword evidence="11" id="KW-0539">Nucleus</keyword>
<dbReference type="InterPro" id="IPR037185">
    <property type="entry name" value="EmrE-like"/>
</dbReference>
<evidence type="ECO:0000256" key="10">
    <source>
        <dbReference type="ARBA" id="ARBA00023136"/>
    </source>
</evidence>
<evidence type="ECO:0000256" key="2">
    <source>
        <dbReference type="ARBA" id="ARBA00004604"/>
    </source>
</evidence>
<keyword evidence="5" id="KW-0813">Transport</keyword>
<comment type="subcellular location">
    <subcellularLocation>
        <location evidence="1">Membrane</location>
        <topology evidence="1">Multi-pass membrane protein</topology>
    </subcellularLocation>
    <subcellularLocation>
        <location evidence="2">Nucleus</location>
        <location evidence="2">Nucleolus</location>
    </subcellularLocation>
</comment>
<reference evidence="16" key="1">
    <citation type="submission" date="2017-02" db="UniProtKB">
        <authorList>
            <consortium name="WormBaseParasite"/>
        </authorList>
    </citation>
    <scope>IDENTIFICATION</scope>
</reference>
<dbReference type="Pfam" id="PF00400">
    <property type="entry name" value="WD40"/>
    <property type="match status" value="5"/>
</dbReference>
<evidence type="ECO:0000256" key="1">
    <source>
        <dbReference type="ARBA" id="ARBA00004141"/>
    </source>
</evidence>
<evidence type="ECO:0000256" key="11">
    <source>
        <dbReference type="ARBA" id="ARBA00023242"/>
    </source>
</evidence>
<dbReference type="WBParaSite" id="SMUV_0000522401-mRNA-1">
    <property type="protein sequence ID" value="SMUV_0000522401-mRNA-1"/>
    <property type="gene ID" value="SMUV_0000522401"/>
</dbReference>
<feature type="repeat" description="WD" evidence="12">
    <location>
        <begin position="689"/>
        <end position="722"/>
    </location>
</feature>
<dbReference type="GO" id="GO:0000462">
    <property type="term" value="P:maturation of SSU-rRNA from tricistronic rRNA transcript (SSU-rRNA, 5.8S rRNA, LSU-rRNA)"/>
    <property type="evidence" value="ECO:0007669"/>
    <property type="project" value="TreeGrafter"/>
</dbReference>
<evidence type="ECO:0000256" key="13">
    <source>
        <dbReference type="SAM" id="Phobius"/>
    </source>
</evidence>
<dbReference type="PROSITE" id="PS50294">
    <property type="entry name" value="WD_REPEATS_REGION"/>
    <property type="match status" value="2"/>
</dbReference>
<dbReference type="InterPro" id="IPR027145">
    <property type="entry name" value="PWP2"/>
</dbReference>
<keyword evidence="6 12" id="KW-0853">WD repeat</keyword>
<accession>A0A0N5AL32</accession>
<evidence type="ECO:0000256" key="5">
    <source>
        <dbReference type="ARBA" id="ARBA00022448"/>
    </source>
</evidence>
<feature type="transmembrane region" description="Helical" evidence="13">
    <location>
        <begin position="252"/>
        <end position="271"/>
    </location>
</feature>
<dbReference type="CDD" id="cd00200">
    <property type="entry name" value="WD40"/>
    <property type="match status" value="1"/>
</dbReference>
<proteinExistence type="inferred from homology"/>
<protein>
    <submittedName>
        <fullName evidence="16">WD_REPEATS_REGION domain-containing protein</fullName>
    </submittedName>
</protein>
<dbReference type="InterPro" id="IPR019775">
    <property type="entry name" value="WD40_repeat_CS"/>
</dbReference>
<feature type="transmembrane region" description="Helical" evidence="13">
    <location>
        <begin position="150"/>
        <end position="166"/>
    </location>
</feature>
<dbReference type="InterPro" id="IPR013657">
    <property type="entry name" value="SCL35B1-4/HUT1"/>
</dbReference>
<evidence type="ECO:0000256" key="3">
    <source>
        <dbReference type="ARBA" id="ARBA00010226"/>
    </source>
</evidence>
<evidence type="ECO:0000313" key="16">
    <source>
        <dbReference type="WBParaSite" id="SMUV_0000522401-mRNA-1"/>
    </source>
</evidence>
<dbReference type="SUPFAM" id="SSF103481">
    <property type="entry name" value="Multidrug resistance efflux transporter EmrE"/>
    <property type="match status" value="1"/>
</dbReference>
<dbReference type="SMART" id="SM00320">
    <property type="entry name" value="WD40"/>
    <property type="match status" value="9"/>
</dbReference>
<keyword evidence="8" id="KW-0677">Repeat</keyword>
<evidence type="ECO:0000313" key="15">
    <source>
        <dbReference type="Proteomes" id="UP000046393"/>
    </source>
</evidence>
<keyword evidence="10 13" id="KW-0472">Membrane</keyword>
<dbReference type="STRING" id="451379.A0A0N5AL32"/>
<feature type="transmembrane region" description="Helical" evidence="13">
    <location>
        <begin position="65"/>
        <end position="84"/>
    </location>
</feature>
<feature type="transmembrane region" description="Helical" evidence="13">
    <location>
        <begin position="24"/>
        <end position="45"/>
    </location>
</feature>
<dbReference type="GO" id="GO:0000028">
    <property type="term" value="P:ribosomal small subunit assembly"/>
    <property type="evidence" value="ECO:0007669"/>
    <property type="project" value="TreeGrafter"/>
</dbReference>
<dbReference type="GO" id="GO:0032040">
    <property type="term" value="C:small-subunit processome"/>
    <property type="evidence" value="ECO:0007669"/>
    <property type="project" value="TreeGrafter"/>
</dbReference>
<name>A0A0N5AL32_9BILA</name>
<feature type="domain" description="Small-subunit processome Utp12" evidence="14">
    <location>
        <begin position="1061"/>
        <end position="1167"/>
    </location>
</feature>
<dbReference type="Pfam" id="PF08449">
    <property type="entry name" value="UAA"/>
    <property type="match status" value="1"/>
</dbReference>
<dbReference type="PANTHER" id="PTHR19858:SF0">
    <property type="entry name" value="PERIODIC TRYPTOPHAN PROTEIN 2 HOMOLOG"/>
    <property type="match status" value="1"/>
</dbReference>
<dbReference type="InterPro" id="IPR015943">
    <property type="entry name" value="WD40/YVTN_repeat-like_dom_sf"/>
</dbReference>
<evidence type="ECO:0000256" key="6">
    <source>
        <dbReference type="ARBA" id="ARBA00022574"/>
    </source>
</evidence>
<feature type="repeat" description="WD" evidence="12">
    <location>
        <begin position="647"/>
        <end position="688"/>
    </location>
</feature>